<evidence type="ECO:0000313" key="6">
    <source>
        <dbReference type="Proteomes" id="UP000553459"/>
    </source>
</evidence>
<feature type="domain" description="Type VI secretion system TssR-like N-terminal barrel" evidence="1">
    <location>
        <begin position="35"/>
        <end position="136"/>
    </location>
</feature>
<dbReference type="InterPro" id="IPR036465">
    <property type="entry name" value="vWFA_dom_sf"/>
</dbReference>
<name>A0A845PQU8_9FLAO</name>
<dbReference type="PROSITE" id="PS51257">
    <property type="entry name" value="PROKAR_LIPOPROTEIN"/>
    <property type="match status" value="1"/>
</dbReference>
<protein>
    <submittedName>
        <fullName evidence="5">VWA domain-containing protein</fullName>
    </submittedName>
</protein>
<dbReference type="InterPro" id="IPR049358">
    <property type="entry name" value="T6SS_TssR-like_C"/>
</dbReference>
<dbReference type="InterPro" id="IPR040530">
    <property type="entry name" value="T6SS_TssR-like_N"/>
</dbReference>
<organism evidence="5 6">
    <name type="scientific">Elizabethkingia argenteiflava</name>
    <dbReference type="NCBI Taxonomy" id="2681556"/>
    <lineage>
        <taxon>Bacteria</taxon>
        <taxon>Pseudomonadati</taxon>
        <taxon>Bacteroidota</taxon>
        <taxon>Flavobacteriia</taxon>
        <taxon>Flavobacteriales</taxon>
        <taxon>Weeksellaceae</taxon>
        <taxon>Elizabethkingia</taxon>
    </lineage>
</organism>
<evidence type="ECO:0000259" key="3">
    <source>
        <dbReference type="Pfam" id="PF20781"/>
    </source>
</evidence>
<evidence type="ECO:0000259" key="1">
    <source>
        <dbReference type="Pfam" id="PF17643"/>
    </source>
</evidence>
<dbReference type="EMBL" id="JAAABJ010000142">
    <property type="protein sequence ID" value="NAW50015.1"/>
    <property type="molecule type" value="Genomic_DNA"/>
</dbReference>
<accession>A0A845PQU8</accession>
<dbReference type="Pfam" id="PF20782">
    <property type="entry name" value="TssR_VWA"/>
    <property type="match status" value="1"/>
</dbReference>
<feature type="domain" description="Type VI secretion system TssR-like C-terminal" evidence="3">
    <location>
        <begin position="638"/>
        <end position="778"/>
    </location>
</feature>
<evidence type="ECO:0000259" key="2">
    <source>
        <dbReference type="Pfam" id="PF20780"/>
    </source>
</evidence>
<dbReference type="Pfam" id="PF20781">
    <property type="entry name" value="TssR_C"/>
    <property type="match status" value="1"/>
</dbReference>
<dbReference type="Pfam" id="PF20780">
    <property type="entry name" value="TssR_M"/>
    <property type="match status" value="1"/>
</dbReference>
<dbReference type="RefSeq" id="WP_166518398.1">
    <property type="nucleotide sequence ID" value="NZ_JAAABJ010000142.1"/>
</dbReference>
<dbReference type="InterPro" id="IPR049359">
    <property type="entry name" value="T6SS_TssR-like_dom_2"/>
</dbReference>
<keyword evidence="6" id="KW-1185">Reference proteome</keyword>
<feature type="domain" description="Type VI secretion system TssR-like second" evidence="2">
    <location>
        <begin position="151"/>
        <end position="235"/>
    </location>
</feature>
<feature type="domain" description="Type VI secretion system TssR-like VWA" evidence="4">
    <location>
        <begin position="286"/>
        <end position="579"/>
    </location>
</feature>
<evidence type="ECO:0000259" key="4">
    <source>
        <dbReference type="Pfam" id="PF20782"/>
    </source>
</evidence>
<comment type="caution">
    <text evidence="5">The sequence shown here is derived from an EMBL/GenBank/DDBJ whole genome shotgun (WGS) entry which is preliminary data.</text>
</comment>
<gene>
    <name evidence="5" type="ORF">GNY06_00940</name>
</gene>
<dbReference type="SUPFAM" id="SSF53300">
    <property type="entry name" value="vWA-like"/>
    <property type="match status" value="1"/>
</dbReference>
<dbReference type="Proteomes" id="UP000553459">
    <property type="component" value="Unassembled WGS sequence"/>
</dbReference>
<reference evidence="5 6" key="1">
    <citation type="submission" date="2019-11" db="EMBL/GenBank/DDBJ databases">
        <title>Characterization of Elizabethkingia argenteiflava sp. nov., isolated from inner surface of Soybean Pods.</title>
        <authorList>
            <person name="Mo S."/>
        </authorList>
    </citation>
    <scope>NUCLEOTIDE SEQUENCE [LARGE SCALE GENOMIC DNA]</scope>
    <source>
        <strain evidence="5 6">YB22</strain>
    </source>
</reference>
<dbReference type="Pfam" id="PF17643">
    <property type="entry name" value="TssR"/>
    <property type="match status" value="1"/>
</dbReference>
<dbReference type="InterPro" id="IPR049360">
    <property type="entry name" value="T6SS_TssR-like_VWA"/>
</dbReference>
<proteinExistence type="predicted"/>
<sequence>MSIANKIYRSFLNNTVLLLVSVLLAGCSLQKVKYTPPPGAYTMVEHIKYINGFPKQKQPWVVFSDRSNNRINPTEKEDASAMYKDASFLTPFIVLNENKGMYKVAEYKEALINDGKLPKSKGLKVLGWIPEERLLLWNNSLKNSKTGFVAKATIVINDSDVIRYSEKYIDHDSIMVFSDPDLISKAKKKVKIGSLVYVYKYSEDKSRALIGKEQGLIADSIQSNIYGWVSKNMLSSWGERSSLKLVKDSARVGIGVEDTLIHQFAVSPQELVNRNGIESVYPKIDHNRIKFFTNTFDYDKNKIYNVLGNPIYYKRYKKILSDNQKLNLIFVLDVSKNNKLYIPIVKSLLQELQLNFMHPDYFTSIKFGGVVYKQNSCGIRPLRSFLSTNYRDIALFFEQKIEQLTCSDTAIIQPVDKGLLSAAQMLYGAENETNIIILIGTTADESSQSQIAINALSRANAKTVFFQTQSKSADAYNDFVLLGEKAVVNSAKNIAERKKEKIVNQNDLLINNSYSLSKGENGIYFLDFPRQSMTQGFVLFPRKGETMPAGVLKSAIDTLLVQVTKDNKQIDSMLTKYFRSEIGVNHTSLAAPYHHLFPLTDQLIPTQVAASVLNHNTSFLIEGQFRGVQNSRLPSQIEQGILLNEQEYEQLRSFYTHVYKEVLSKDKFSKRKGLRTYLKVVSEHNPRLERIKRRKLKNMPVSELIKFTTGFSISGNSLMNMTPKEWIKNKKLSSASVLKYFEQYRDIAARLGISKGDALIRIDHEGQVFYWLNHDYIPIIKNN</sequence>
<evidence type="ECO:0000313" key="5">
    <source>
        <dbReference type="EMBL" id="NAW50015.1"/>
    </source>
</evidence>
<dbReference type="AlphaFoldDB" id="A0A845PQU8"/>